<reference evidence="1" key="1">
    <citation type="submission" date="2014-09" db="EMBL/GenBank/DDBJ databases">
        <authorList>
            <person name="Magalhaes I.L.F."/>
            <person name="Oliveira U."/>
            <person name="Santos F.R."/>
            <person name="Vidigal T.H.D.A."/>
            <person name="Brescovit A.D."/>
            <person name="Santos A.J."/>
        </authorList>
    </citation>
    <scope>NUCLEOTIDE SEQUENCE</scope>
    <source>
        <tissue evidence="1">Shoot tissue taken approximately 20 cm above the soil surface</tissue>
    </source>
</reference>
<protein>
    <submittedName>
        <fullName evidence="1">Uncharacterized protein</fullName>
    </submittedName>
</protein>
<organism evidence="1">
    <name type="scientific">Arundo donax</name>
    <name type="common">Giant reed</name>
    <name type="synonym">Donax arundinaceus</name>
    <dbReference type="NCBI Taxonomy" id="35708"/>
    <lineage>
        <taxon>Eukaryota</taxon>
        <taxon>Viridiplantae</taxon>
        <taxon>Streptophyta</taxon>
        <taxon>Embryophyta</taxon>
        <taxon>Tracheophyta</taxon>
        <taxon>Spermatophyta</taxon>
        <taxon>Magnoliopsida</taxon>
        <taxon>Liliopsida</taxon>
        <taxon>Poales</taxon>
        <taxon>Poaceae</taxon>
        <taxon>PACMAD clade</taxon>
        <taxon>Arundinoideae</taxon>
        <taxon>Arundineae</taxon>
        <taxon>Arundo</taxon>
    </lineage>
</organism>
<evidence type="ECO:0000313" key="1">
    <source>
        <dbReference type="EMBL" id="JAE37808.1"/>
    </source>
</evidence>
<sequence>MYGGRSWWSSFSSLSVVLPGTISVTENEHNPPKMNTIHN</sequence>
<proteinExistence type="predicted"/>
<reference evidence="1" key="2">
    <citation type="journal article" date="2015" name="Data Brief">
        <title>Shoot transcriptome of the giant reed, Arundo donax.</title>
        <authorList>
            <person name="Barrero R.A."/>
            <person name="Guerrero F.D."/>
            <person name="Moolhuijzen P."/>
            <person name="Goolsby J.A."/>
            <person name="Tidwell J."/>
            <person name="Bellgard S.E."/>
            <person name="Bellgard M.I."/>
        </authorList>
    </citation>
    <scope>NUCLEOTIDE SEQUENCE</scope>
    <source>
        <tissue evidence="1">Shoot tissue taken approximately 20 cm above the soil surface</tissue>
    </source>
</reference>
<accession>A0A0A9HY04</accession>
<dbReference type="EMBL" id="GBRH01160088">
    <property type="protein sequence ID" value="JAE37808.1"/>
    <property type="molecule type" value="Transcribed_RNA"/>
</dbReference>
<name>A0A0A9HY04_ARUDO</name>
<dbReference type="AlphaFoldDB" id="A0A0A9HY04"/>